<dbReference type="EMBL" id="JBBNAG010000011">
    <property type="protein sequence ID" value="KAK9094688.1"/>
    <property type="molecule type" value="Genomic_DNA"/>
</dbReference>
<dbReference type="PANTHER" id="PTHR11439:SF465">
    <property type="entry name" value="REVERSE TRANSCRIPTASE TY1_COPIA-TYPE DOMAIN-CONTAINING PROTEIN"/>
    <property type="match status" value="1"/>
</dbReference>
<evidence type="ECO:0000313" key="3">
    <source>
        <dbReference type="Proteomes" id="UP001419268"/>
    </source>
</evidence>
<reference evidence="2 3" key="1">
    <citation type="submission" date="2024-01" db="EMBL/GenBank/DDBJ databases">
        <title>Genome assemblies of Stephania.</title>
        <authorList>
            <person name="Yang L."/>
        </authorList>
    </citation>
    <scope>NUCLEOTIDE SEQUENCE [LARGE SCALE GENOMIC DNA]</scope>
    <source>
        <strain evidence="2">JXDWG</strain>
        <tissue evidence="2">Leaf</tissue>
    </source>
</reference>
<keyword evidence="1" id="KW-0812">Transmembrane</keyword>
<sequence length="253" mass="28278">MYNTQSLKQNLLIHSAFITSSPYASLPCRLSPRVLALCSALLIALLTTTTTSSLILTALHHDFSPSFSLLFSRHSPHGFVSLRPCVTSTILPSSSSRSSLASHSSSASLSSLLQGSSILVIQKVKDFLNQQFTIKDLGQAHYFLSQELARPSFGLYVNQLKYMLDLLRDVGLSECKPVATLLPWDCKFDDSDSPLLLEPENFRRLIGRLLYLGFTRPDVTHATQQLKQFFQHLTDPHWQVALHVLKYLKGSPF</sequence>
<keyword evidence="1" id="KW-1133">Transmembrane helix</keyword>
<keyword evidence="1" id="KW-0472">Membrane</keyword>
<dbReference type="Proteomes" id="UP001419268">
    <property type="component" value="Unassembled WGS sequence"/>
</dbReference>
<protein>
    <submittedName>
        <fullName evidence="2">Uncharacterized protein</fullName>
    </submittedName>
</protein>
<dbReference type="PANTHER" id="PTHR11439">
    <property type="entry name" value="GAG-POL-RELATED RETROTRANSPOSON"/>
    <property type="match status" value="1"/>
</dbReference>
<keyword evidence="3" id="KW-1185">Reference proteome</keyword>
<feature type="transmembrane region" description="Helical" evidence="1">
    <location>
        <begin position="34"/>
        <end position="59"/>
    </location>
</feature>
<dbReference type="AlphaFoldDB" id="A0AAP0ERU4"/>
<organism evidence="2 3">
    <name type="scientific">Stephania cephalantha</name>
    <dbReference type="NCBI Taxonomy" id="152367"/>
    <lineage>
        <taxon>Eukaryota</taxon>
        <taxon>Viridiplantae</taxon>
        <taxon>Streptophyta</taxon>
        <taxon>Embryophyta</taxon>
        <taxon>Tracheophyta</taxon>
        <taxon>Spermatophyta</taxon>
        <taxon>Magnoliopsida</taxon>
        <taxon>Ranunculales</taxon>
        <taxon>Menispermaceae</taxon>
        <taxon>Menispermoideae</taxon>
        <taxon>Cissampelideae</taxon>
        <taxon>Stephania</taxon>
    </lineage>
</organism>
<proteinExistence type="predicted"/>
<gene>
    <name evidence="2" type="ORF">Scep_026157</name>
</gene>
<evidence type="ECO:0000256" key="1">
    <source>
        <dbReference type="SAM" id="Phobius"/>
    </source>
</evidence>
<accession>A0AAP0ERU4</accession>
<comment type="caution">
    <text evidence="2">The sequence shown here is derived from an EMBL/GenBank/DDBJ whole genome shotgun (WGS) entry which is preliminary data.</text>
</comment>
<name>A0AAP0ERU4_9MAGN</name>
<evidence type="ECO:0000313" key="2">
    <source>
        <dbReference type="EMBL" id="KAK9094688.1"/>
    </source>
</evidence>